<name>A0A0E9XCN4_ANGAN</name>
<accession>A0A0E9XCN4</accession>
<dbReference type="EMBL" id="GBXM01008075">
    <property type="protein sequence ID" value="JAI00503.1"/>
    <property type="molecule type" value="Transcribed_RNA"/>
</dbReference>
<dbReference type="AlphaFoldDB" id="A0A0E9XCN4"/>
<proteinExistence type="predicted"/>
<organism evidence="1">
    <name type="scientific">Anguilla anguilla</name>
    <name type="common">European freshwater eel</name>
    <name type="synonym">Muraena anguilla</name>
    <dbReference type="NCBI Taxonomy" id="7936"/>
    <lineage>
        <taxon>Eukaryota</taxon>
        <taxon>Metazoa</taxon>
        <taxon>Chordata</taxon>
        <taxon>Craniata</taxon>
        <taxon>Vertebrata</taxon>
        <taxon>Euteleostomi</taxon>
        <taxon>Actinopterygii</taxon>
        <taxon>Neopterygii</taxon>
        <taxon>Teleostei</taxon>
        <taxon>Anguilliformes</taxon>
        <taxon>Anguillidae</taxon>
        <taxon>Anguilla</taxon>
    </lineage>
</organism>
<reference evidence="1" key="2">
    <citation type="journal article" date="2015" name="Fish Shellfish Immunol.">
        <title>Early steps in the European eel (Anguilla anguilla)-Vibrio vulnificus interaction in the gills: Role of the RtxA13 toxin.</title>
        <authorList>
            <person name="Callol A."/>
            <person name="Pajuelo D."/>
            <person name="Ebbesson L."/>
            <person name="Teles M."/>
            <person name="MacKenzie S."/>
            <person name="Amaro C."/>
        </authorList>
    </citation>
    <scope>NUCLEOTIDE SEQUENCE</scope>
</reference>
<protein>
    <submittedName>
        <fullName evidence="1">Uncharacterized protein</fullName>
    </submittedName>
</protein>
<evidence type="ECO:0000313" key="1">
    <source>
        <dbReference type="EMBL" id="JAI00503.1"/>
    </source>
</evidence>
<reference evidence="1" key="1">
    <citation type="submission" date="2014-11" db="EMBL/GenBank/DDBJ databases">
        <authorList>
            <person name="Amaro Gonzalez C."/>
        </authorList>
    </citation>
    <scope>NUCLEOTIDE SEQUENCE</scope>
</reference>
<sequence length="38" mass="4227">MAFSFCISKFVYRNGCSLQKTANHVLSKESGCTKIKAK</sequence>